<dbReference type="SFLD" id="SFLDG00002">
    <property type="entry name" value="C1.7:_P-type_atpase_like"/>
    <property type="match status" value="1"/>
</dbReference>
<dbReference type="PRINTS" id="PR00119">
    <property type="entry name" value="CATATPASE"/>
</dbReference>
<dbReference type="Pfam" id="PF00689">
    <property type="entry name" value="Cation_ATPase_C"/>
    <property type="match status" value="1"/>
</dbReference>
<dbReference type="Pfam" id="PF13246">
    <property type="entry name" value="Cation_ATPase"/>
    <property type="match status" value="1"/>
</dbReference>
<keyword evidence="6" id="KW-0067">ATP-binding</keyword>
<dbReference type="SMART" id="SM00831">
    <property type="entry name" value="Cation_ATPase_N"/>
    <property type="match status" value="1"/>
</dbReference>
<dbReference type="Proteomes" id="UP000228781">
    <property type="component" value="Unassembled WGS sequence"/>
</dbReference>
<dbReference type="GO" id="GO:0016887">
    <property type="term" value="F:ATP hydrolysis activity"/>
    <property type="evidence" value="ECO:0007669"/>
    <property type="project" value="InterPro"/>
</dbReference>
<feature type="transmembrane region" description="Helical" evidence="10">
    <location>
        <begin position="709"/>
        <end position="729"/>
    </location>
</feature>
<evidence type="ECO:0000256" key="6">
    <source>
        <dbReference type="ARBA" id="ARBA00022840"/>
    </source>
</evidence>
<feature type="transmembrane region" description="Helical" evidence="10">
    <location>
        <begin position="810"/>
        <end position="829"/>
    </location>
</feature>
<dbReference type="InterPro" id="IPR023214">
    <property type="entry name" value="HAD_sf"/>
</dbReference>
<dbReference type="InterPro" id="IPR004014">
    <property type="entry name" value="ATPase_P-typ_cation-transptr_N"/>
</dbReference>
<keyword evidence="5" id="KW-0547">Nucleotide-binding</keyword>
<dbReference type="PANTHER" id="PTHR43294:SF21">
    <property type="entry name" value="CATION TRANSPORTING ATPASE"/>
    <property type="match status" value="1"/>
</dbReference>
<dbReference type="Gene3D" id="2.70.150.10">
    <property type="entry name" value="Calcium-transporting ATPase, cytoplasmic transduction domain A"/>
    <property type="match status" value="1"/>
</dbReference>
<dbReference type="PROSITE" id="PS00154">
    <property type="entry name" value="ATPASE_E1_E2"/>
    <property type="match status" value="1"/>
</dbReference>
<dbReference type="PANTHER" id="PTHR43294">
    <property type="entry name" value="SODIUM/POTASSIUM-TRANSPORTING ATPASE SUBUNIT ALPHA"/>
    <property type="match status" value="1"/>
</dbReference>
<dbReference type="InterPro" id="IPR036412">
    <property type="entry name" value="HAD-like_sf"/>
</dbReference>
<dbReference type="PRINTS" id="PR00120">
    <property type="entry name" value="HATPASE"/>
</dbReference>
<dbReference type="Pfam" id="PF00122">
    <property type="entry name" value="E1-E2_ATPase"/>
    <property type="match status" value="1"/>
</dbReference>
<dbReference type="NCBIfam" id="TIGR01494">
    <property type="entry name" value="ATPase_P-type"/>
    <property type="match status" value="2"/>
</dbReference>
<dbReference type="InterPro" id="IPR008250">
    <property type="entry name" value="ATPase_P-typ_transduc_dom_A_sf"/>
</dbReference>
<keyword evidence="7" id="KW-1278">Translocase</keyword>
<protein>
    <recommendedName>
        <fullName evidence="11">Cation-transporting P-type ATPase N-terminal domain-containing protein</fullName>
    </recommendedName>
</protein>
<evidence type="ECO:0000256" key="7">
    <source>
        <dbReference type="ARBA" id="ARBA00022967"/>
    </source>
</evidence>
<feature type="transmembrane region" description="Helical" evidence="10">
    <location>
        <begin position="294"/>
        <end position="319"/>
    </location>
</feature>
<dbReference type="Gene3D" id="3.40.1110.10">
    <property type="entry name" value="Calcium-transporting ATPase, cytoplasmic domain N"/>
    <property type="match status" value="1"/>
</dbReference>
<dbReference type="EMBL" id="PFSK01000046">
    <property type="protein sequence ID" value="PJC21889.1"/>
    <property type="molecule type" value="Genomic_DNA"/>
</dbReference>
<proteinExistence type="inferred from homology"/>
<dbReference type="SUPFAM" id="SSF81653">
    <property type="entry name" value="Calcium ATPase, transduction domain A"/>
    <property type="match status" value="1"/>
</dbReference>
<feature type="transmembrane region" description="Helical" evidence="10">
    <location>
        <begin position="868"/>
        <end position="893"/>
    </location>
</feature>
<evidence type="ECO:0000259" key="11">
    <source>
        <dbReference type="SMART" id="SM00831"/>
    </source>
</evidence>
<dbReference type="InterPro" id="IPR006068">
    <property type="entry name" value="ATPase_P-typ_cation-transptr_C"/>
</dbReference>
<dbReference type="GO" id="GO:0005524">
    <property type="term" value="F:ATP binding"/>
    <property type="evidence" value="ECO:0007669"/>
    <property type="project" value="UniProtKB-KW"/>
</dbReference>
<evidence type="ECO:0000313" key="13">
    <source>
        <dbReference type="Proteomes" id="UP000228781"/>
    </source>
</evidence>
<dbReference type="InterPro" id="IPR023298">
    <property type="entry name" value="ATPase_P-typ_TM_dom_sf"/>
</dbReference>
<organism evidence="12 13">
    <name type="scientific">candidate division WWE3 bacterium CG_4_9_14_0_2_um_filter_48_10</name>
    <dbReference type="NCBI Taxonomy" id="1975078"/>
    <lineage>
        <taxon>Bacteria</taxon>
        <taxon>Katanobacteria</taxon>
    </lineage>
</organism>
<dbReference type="SFLD" id="SFLDS00003">
    <property type="entry name" value="Haloacid_Dehalogenase"/>
    <property type="match status" value="1"/>
</dbReference>
<feature type="domain" description="Cation-transporting P-type ATPase N-terminal" evidence="11">
    <location>
        <begin position="25"/>
        <end position="98"/>
    </location>
</feature>
<accession>A0A2M8EHY5</accession>
<dbReference type="SUPFAM" id="SSF56784">
    <property type="entry name" value="HAD-like"/>
    <property type="match status" value="1"/>
</dbReference>
<evidence type="ECO:0000256" key="10">
    <source>
        <dbReference type="SAM" id="Phobius"/>
    </source>
</evidence>
<dbReference type="Gene3D" id="1.20.1110.10">
    <property type="entry name" value="Calcium-transporting ATPase, transmembrane domain"/>
    <property type="match status" value="1"/>
</dbReference>
<evidence type="ECO:0000256" key="9">
    <source>
        <dbReference type="ARBA" id="ARBA00023136"/>
    </source>
</evidence>
<name>A0A2M8EHY5_UNCKA</name>
<feature type="transmembrane region" description="Helical" evidence="10">
    <location>
        <begin position="741"/>
        <end position="760"/>
    </location>
</feature>
<gene>
    <name evidence="12" type="ORF">CO059_03000</name>
</gene>
<dbReference type="InterPro" id="IPR044492">
    <property type="entry name" value="P_typ_ATPase_HD_dom"/>
</dbReference>
<keyword evidence="3" id="KW-1003">Cell membrane</keyword>
<evidence type="ECO:0000313" key="12">
    <source>
        <dbReference type="EMBL" id="PJC21889.1"/>
    </source>
</evidence>
<feature type="transmembrane region" description="Helical" evidence="10">
    <location>
        <begin position="76"/>
        <end position="96"/>
    </location>
</feature>
<dbReference type="InterPro" id="IPR050510">
    <property type="entry name" value="Cation_transp_ATPase_P-type"/>
</dbReference>
<dbReference type="InterPro" id="IPR059000">
    <property type="entry name" value="ATPase_P-type_domA"/>
</dbReference>
<dbReference type="GO" id="GO:0005886">
    <property type="term" value="C:plasma membrane"/>
    <property type="evidence" value="ECO:0007669"/>
    <property type="project" value="UniProtKB-SubCell"/>
</dbReference>
<evidence type="ECO:0000256" key="3">
    <source>
        <dbReference type="ARBA" id="ARBA00022475"/>
    </source>
</evidence>
<dbReference type="InterPro" id="IPR018303">
    <property type="entry name" value="ATPase_P-typ_P_site"/>
</dbReference>
<dbReference type="SUPFAM" id="SSF81665">
    <property type="entry name" value="Calcium ATPase, transmembrane domain M"/>
    <property type="match status" value="1"/>
</dbReference>
<evidence type="ECO:0000256" key="5">
    <source>
        <dbReference type="ARBA" id="ARBA00022741"/>
    </source>
</evidence>
<evidence type="ECO:0000256" key="8">
    <source>
        <dbReference type="ARBA" id="ARBA00022989"/>
    </source>
</evidence>
<reference evidence="13" key="1">
    <citation type="submission" date="2017-09" db="EMBL/GenBank/DDBJ databases">
        <title>Depth-based differentiation of microbial function through sediment-hosted aquifers and enrichment of novel symbionts in the deep terrestrial subsurface.</title>
        <authorList>
            <person name="Probst A.J."/>
            <person name="Ladd B."/>
            <person name="Jarett J.K."/>
            <person name="Geller-Mcgrath D.E."/>
            <person name="Sieber C.M.K."/>
            <person name="Emerson J.B."/>
            <person name="Anantharaman K."/>
            <person name="Thomas B.C."/>
            <person name="Malmstrom R."/>
            <person name="Stieglmeier M."/>
            <person name="Klingl A."/>
            <person name="Woyke T."/>
            <person name="Ryan C.M."/>
            <person name="Banfield J.F."/>
        </authorList>
    </citation>
    <scope>NUCLEOTIDE SEQUENCE [LARGE SCALE GENOMIC DNA]</scope>
</reference>
<evidence type="ECO:0000256" key="1">
    <source>
        <dbReference type="ARBA" id="ARBA00004651"/>
    </source>
</evidence>
<dbReference type="AlphaFoldDB" id="A0A2M8EHY5"/>
<dbReference type="SUPFAM" id="SSF81660">
    <property type="entry name" value="Metal cation-transporting ATPase, ATP-binding domain N"/>
    <property type="match status" value="1"/>
</dbReference>
<dbReference type="InterPro" id="IPR001757">
    <property type="entry name" value="P_typ_ATPase"/>
</dbReference>
<feature type="transmembrane region" description="Helical" evidence="10">
    <location>
        <begin position="841"/>
        <end position="862"/>
    </location>
</feature>
<comment type="similarity">
    <text evidence="2">Belongs to the cation transport ATPase (P-type) (TC 3.A.3) family. Type IIA subfamily.</text>
</comment>
<dbReference type="Pfam" id="PF00690">
    <property type="entry name" value="Cation_ATPase_N"/>
    <property type="match status" value="1"/>
</dbReference>
<keyword evidence="4 10" id="KW-0812">Transmembrane</keyword>
<dbReference type="Gene3D" id="3.40.50.1000">
    <property type="entry name" value="HAD superfamily/HAD-like"/>
    <property type="match status" value="1"/>
</dbReference>
<feature type="transmembrane region" description="Helical" evidence="10">
    <location>
        <begin position="781"/>
        <end position="804"/>
    </location>
</feature>
<dbReference type="InterPro" id="IPR023299">
    <property type="entry name" value="ATPase_P-typ_cyto_dom_N"/>
</dbReference>
<sequence>MVQLRSPSRKTRVAISDRVQVELENAHAQSVERVFATVGSSEKGLTPKEAERRLSRYGPNILVEEKRFKTLRLLAAQFKNFFVILLLLASILSFIFESSTNGLVLLAVVALNVAVSFFQERKAEKTLEALRQIHPAKAEVIRAGEVVDVPVEGLTIGDVVVLREGGVVPADLRLFEVRDLKIDEAVLTGESIPSDKTTERFPEATSLADRENMAYSGTHVVTGTGKGVVTQAGSETEFGRIATFVQEQEEQSLLLERITHLGVWLTGFAVFLSGLIFVLGFLRAHEFIHMLNLAIAVFVSAVPESLPTVTTLALATTALRLSREKVLVRHLPTVEALSGINLFAFDKTGTLTRNEMTVAKIALPDRILEVTGAGFSSEGMVFEYGKPLDVPPDEPLKKFVEVGALAGAASISSLDGTGEKRWAVRGDPTEGAFLILAEKTRLSVGKQDALKEFAFTSERRMRTKIFFKDLQLRVYSMGAPEVILPLCRQYFAEGREVELSLARRVQLENQAGKLASGGYRVIALATKERKTRSIASREVEKELTFVGFAGLLDKPKERVDETFATLIEAGIKPVIITGDHPGTALAVARELGLKVASKNILSGSGMDNLSDEELLKIIPQTTIYARITPTQKYRLVKAFKQLGMRVAVSGDGVNDAPALKKADVGVVMGEKGADVSKEAADLVILDDKIETVLPAIIEARTLYDNIRKFFIFLLSGNFEELLIIAAALLAGLPQPLTTLQILWINFVTDGFPALALAYEPPTTDVLREPPRDLGPKMVRPIFTYALFLGFISLIGEALIFLAYLPDVVKARTMLFTAAVLFELFIVFTIRSKAPFWHRLFSNRYLVIAFLGSFLLQLLALYAAPLQAIMGVTSLGFIDWGVILAFIAMALVLAEGAKWLWRKRG</sequence>
<dbReference type="SFLD" id="SFLDF00027">
    <property type="entry name" value="p-type_atpase"/>
    <property type="match status" value="1"/>
</dbReference>
<feature type="transmembrane region" description="Helical" evidence="10">
    <location>
        <begin position="102"/>
        <end position="118"/>
    </location>
</feature>
<comment type="caution">
    <text evidence="12">The sequence shown here is derived from an EMBL/GenBank/DDBJ whole genome shotgun (WGS) entry which is preliminary data.</text>
</comment>
<evidence type="ECO:0000256" key="2">
    <source>
        <dbReference type="ARBA" id="ARBA00005675"/>
    </source>
</evidence>
<keyword evidence="8 10" id="KW-1133">Transmembrane helix</keyword>
<evidence type="ECO:0000256" key="4">
    <source>
        <dbReference type="ARBA" id="ARBA00022692"/>
    </source>
</evidence>
<keyword evidence="9 10" id="KW-0472">Membrane</keyword>
<feature type="transmembrane region" description="Helical" evidence="10">
    <location>
        <begin position="261"/>
        <end position="282"/>
    </location>
</feature>
<comment type="subcellular location">
    <subcellularLocation>
        <location evidence="1">Cell membrane</location>
        <topology evidence="1">Multi-pass membrane protein</topology>
    </subcellularLocation>
</comment>